<dbReference type="Ensembl" id="ENSHHUT00000039361.1">
    <property type="protein sequence ID" value="ENSHHUP00000037857.1"/>
    <property type="gene ID" value="ENSHHUG00000023676.1"/>
</dbReference>
<dbReference type="AlphaFoldDB" id="A0A4W5MHE8"/>
<name>A0A4W5MHE8_9TELE</name>
<sequence length="169" mass="18937">MEENGGVEECVKAGDHRGTDSVRGACKDVGSVSNIIFEMRFNPSVFCPDVVFSKSDREAVTLQERLLREAAAFIITQQIPALVEACLRGSEMPLDGVTLNQVLHQKGINLRYLGQLTKVISQSEHKDRLRHITRLAVGEIVVRSSRRIFNNLLQVLKPSSSQWLHYSAY</sequence>
<dbReference type="Pfam" id="PF12807">
    <property type="entry name" value="eIF3_p135"/>
    <property type="match status" value="1"/>
</dbReference>
<dbReference type="InterPro" id="IPR033646">
    <property type="entry name" value="CLU-central"/>
</dbReference>
<reference evidence="2" key="3">
    <citation type="submission" date="2025-09" db="UniProtKB">
        <authorList>
            <consortium name="Ensembl"/>
        </authorList>
    </citation>
    <scope>IDENTIFICATION</scope>
</reference>
<dbReference type="InterPro" id="IPR027523">
    <property type="entry name" value="CLU_prot"/>
</dbReference>
<dbReference type="PANTHER" id="PTHR12601">
    <property type="entry name" value="EUKARYOTIC TRANSLATION INITIATION FACTOR 3 SUBUNIT EIF-3"/>
    <property type="match status" value="1"/>
</dbReference>
<reference evidence="3" key="1">
    <citation type="submission" date="2018-06" db="EMBL/GenBank/DDBJ databases">
        <title>Genome assembly of Danube salmon.</title>
        <authorList>
            <person name="Macqueen D.J."/>
            <person name="Gundappa M.K."/>
        </authorList>
    </citation>
    <scope>NUCLEOTIDE SEQUENCE [LARGE SCALE GENOMIC DNA]</scope>
</reference>
<dbReference type="GO" id="GO:0003729">
    <property type="term" value="F:mRNA binding"/>
    <property type="evidence" value="ECO:0007669"/>
    <property type="project" value="TreeGrafter"/>
</dbReference>
<evidence type="ECO:0000259" key="1">
    <source>
        <dbReference type="Pfam" id="PF12807"/>
    </source>
</evidence>
<keyword evidence="3" id="KW-1185">Reference proteome</keyword>
<dbReference type="GO" id="GO:0005737">
    <property type="term" value="C:cytoplasm"/>
    <property type="evidence" value="ECO:0007669"/>
    <property type="project" value="TreeGrafter"/>
</dbReference>
<protein>
    <recommendedName>
        <fullName evidence="1">CLU central domain-containing protein</fullName>
    </recommendedName>
</protein>
<dbReference type="GeneTree" id="ENSGT00390000012485"/>
<dbReference type="PANTHER" id="PTHR12601:SF41">
    <property type="entry name" value="CLUSTERED MITOCHONDRIA PROTEIN HOMOLOG"/>
    <property type="match status" value="1"/>
</dbReference>
<accession>A0A4W5MHE8</accession>
<proteinExistence type="predicted"/>
<evidence type="ECO:0000313" key="3">
    <source>
        <dbReference type="Proteomes" id="UP000314982"/>
    </source>
</evidence>
<feature type="domain" description="CLU central" evidence="1">
    <location>
        <begin position="91"/>
        <end position="160"/>
    </location>
</feature>
<dbReference type="GO" id="GO:0048312">
    <property type="term" value="P:intracellular distribution of mitochondria"/>
    <property type="evidence" value="ECO:0007669"/>
    <property type="project" value="TreeGrafter"/>
</dbReference>
<evidence type="ECO:0000313" key="2">
    <source>
        <dbReference type="Ensembl" id="ENSHHUP00000037857.1"/>
    </source>
</evidence>
<reference evidence="2" key="2">
    <citation type="submission" date="2025-08" db="UniProtKB">
        <authorList>
            <consortium name="Ensembl"/>
        </authorList>
    </citation>
    <scope>IDENTIFICATION</scope>
</reference>
<organism evidence="2 3">
    <name type="scientific">Hucho hucho</name>
    <name type="common">huchen</name>
    <dbReference type="NCBI Taxonomy" id="62062"/>
    <lineage>
        <taxon>Eukaryota</taxon>
        <taxon>Metazoa</taxon>
        <taxon>Chordata</taxon>
        <taxon>Craniata</taxon>
        <taxon>Vertebrata</taxon>
        <taxon>Euteleostomi</taxon>
        <taxon>Actinopterygii</taxon>
        <taxon>Neopterygii</taxon>
        <taxon>Teleostei</taxon>
        <taxon>Protacanthopterygii</taxon>
        <taxon>Salmoniformes</taxon>
        <taxon>Salmonidae</taxon>
        <taxon>Salmoninae</taxon>
        <taxon>Hucho</taxon>
    </lineage>
</organism>
<dbReference type="Proteomes" id="UP000314982">
    <property type="component" value="Unassembled WGS sequence"/>
</dbReference>